<gene>
    <name evidence="1" type="ORF">GCM10025868_04830</name>
</gene>
<proteinExistence type="predicted"/>
<dbReference type="Proteomes" id="UP001157017">
    <property type="component" value="Unassembled WGS sequence"/>
</dbReference>
<dbReference type="InterPro" id="IPR024072">
    <property type="entry name" value="DHFR-like_dom_sf"/>
</dbReference>
<reference evidence="2" key="1">
    <citation type="journal article" date="2019" name="Int. J. Syst. Evol. Microbiol.">
        <title>The Global Catalogue of Microorganisms (GCM) 10K type strain sequencing project: providing services to taxonomists for standard genome sequencing and annotation.</title>
        <authorList>
            <consortium name="The Broad Institute Genomics Platform"/>
            <consortium name="The Broad Institute Genome Sequencing Center for Infectious Disease"/>
            <person name="Wu L."/>
            <person name="Ma J."/>
        </authorList>
    </citation>
    <scope>NUCLEOTIDE SEQUENCE [LARGE SCALE GENOMIC DNA]</scope>
    <source>
        <strain evidence="2">NBRC 108730</strain>
    </source>
</reference>
<evidence type="ECO:0000313" key="1">
    <source>
        <dbReference type="EMBL" id="GMA85233.1"/>
    </source>
</evidence>
<name>A0ABQ6JCN8_9ACTN</name>
<sequence length="49" mass="5210">MLDELCLTLAPDLVGGDGPRIAGGRSVVRPMRLAHLALAGDVLLGRWTR</sequence>
<evidence type="ECO:0008006" key="3">
    <source>
        <dbReference type="Google" id="ProtNLM"/>
    </source>
</evidence>
<protein>
    <recommendedName>
        <fullName evidence="3">Bacterial bifunctional deaminase-reductase C-terminal domain-containing protein</fullName>
    </recommendedName>
</protein>
<comment type="caution">
    <text evidence="1">The sequence shown here is derived from an EMBL/GenBank/DDBJ whole genome shotgun (WGS) entry which is preliminary data.</text>
</comment>
<accession>A0ABQ6JCN8</accession>
<dbReference type="EMBL" id="BSUZ01000001">
    <property type="protein sequence ID" value="GMA85233.1"/>
    <property type="molecule type" value="Genomic_DNA"/>
</dbReference>
<evidence type="ECO:0000313" key="2">
    <source>
        <dbReference type="Proteomes" id="UP001157017"/>
    </source>
</evidence>
<organism evidence="1 2">
    <name type="scientific">Angustibacter aerolatus</name>
    <dbReference type="NCBI Taxonomy" id="1162965"/>
    <lineage>
        <taxon>Bacteria</taxon>
        <taxon>Bacillati</taxon>
        <taxon>Actinomycetota</taxon>
        <taxon>Actinomycetes</taxon>
        <taxon>Kineosporiales</taxon>
        <taxon>Kineosporiaceae</taxon>
    </lineage>
</organism>
<keyword evidence="2" id="KW-1185">Reference proteome</keyword>
<dbReference type="Gene3D" id="3.40.430.10">
    <property type="entry name" value="Dihydrofolate Reductase, subunit A"/>
    <property type="match status" value="1"/>
</dbReference>